<evidence type="ECO:0000313" key="3">
    <source>
        <dbReference type="Proteomes" id="UP000094801"/>
    </source>
</evidence>
<dbReference type="InterPro" id="IPR016084">
    <property type="entry name" value="Haem_Oase-like_multi-hlx"/>
</dbReference>
<dbReference type="EMBL" id="KV453848">
    <property type="protein sequence ID" value="ODV87216.1"/>
    <property type="molecule type" value="Genomic_DNA"/>
</dbReference>
<dbReference type="Pfam" id="PF03070">
    <property type="entry name" value="TENA_THI-4"/>
    <property type="match status" value="1"/>
</dbReference>
<feature type="domain" description="Thiaminase-2/PQQC" evidence="1">
    <location>
        <begin position="19"/>
        <end position="227"/>
    </location>
</feature>
<name>A0A1E4T640_9ASCO</name>
<accession>A0A1E4T640</accession>
<organism evidence="2 3">
    <name type="scientific">[Candida] arabinofermentans NRRL YB-2248</name>
    <dbReference type="NCBI Taxonomy" id="983967"/>
    <lineage>
        <taxon>Eukaryota</taxon>
        <taxon>Fungi</taxon>
        <taxon>Dikarya</taxon>
        <taxon>Ascomycota</taxon>
        <taxon>Saccharomycotina</taxon>
        <taxon>Pichiomycetes</taxon>
        <taxon>Pichiales</taxon>
        <taxon>Pichiaceae</taxon>
        <taxon>Ogataea</taxon>
        <taxon>Ogataea/Candida clade</taxon>
    </lineage>
</organism>
<gene>
    <name evidence="2" type="ORF">CANARDRAFT_5769</name>
</gene>
<sequence length="233" mass="26702">MYAKSERSKLLAYLLNDPEISSLWELYTGHPILKKLADGSLPFSQFNYLLQQNYCYLKDYAELHSLMRDELLQAPLKPPHFEKLVVYENAAIELTETVIDYYSEQLGGIYIKQGKACNAYIGHLSQVLYNKSNNWLVQISAFLPCIYGYYDGCSSVLSNTLMTIPNNSIYREWLTGCLSSECLQACNDTVPLIDEYYPLEKLDQPTLTLIAGIFKVSCECEIAYWDEVIAFQE</sequence>
<dbReference type="OrthoDB" id="10028886at2759"/>
<evidence type="ECO:0000259" key="1">
    <source>
        <dbReference type="Pfam" id="PF03070"/>
    </source>
</evidence>
<dbReference type="Proteomes" id="UP000094801">
    <property type="component" value="Unassembled WGS sequence"/>
</dbReference>
<proteinExistence type="predicted"/>
<dbReference type="InterPro" id="IPR004305">
    <property type="entry name" value="Thiaminase-2/PQQC"/>
</dbReference>
<dbReference type="STRING" id="983967.A0A1E4T640"/>
<reference evidence="3" key="1">
    <citation type="submission" date="2016-04" db="EMBL/GenBank/DDBJ databases">
        <title>Comparative genomics of biotechnologically important yeasts.</title>
        <authorList>
            <consortium name="DOE Joint Genome Institute"/>
            <person name="Riley R."/>
            <person name="Haridas S."/>
            <person name="Wolfe K.H."/>
            <person name="Lopes M.R."/>
            <person name="Hittinger C.T."/>
            <person name="Goker M."/>
            <person name="Salamov A."/>
            <person name="Wisecaver J."/>
            <person name="Long T.M."/>
            <person name="Aerts A.L."/>
            <person name="Barry K."/>
            <person name="Choi C."/>
            <person name="Clum A."/>
            <person name="Coughlan A.Y."/>
            <person name="Deshpande S."/>
            <person name="Douglass A.P."/>
            <person name="Hanson S.J."/>
            <person name="Klenk H.-P."/>
            <person name="Labutti K."/>
            <person name="Lapidus A."/>
            <person name="Lindquist E."/>
            <person name="Lipzen A."/>
            <person name="Meier-Kolthoff J.P."/>
            <person name="Ohm R.A."/>
            <person name="Otillar R.P."/>
            <person name="Pangilinan J."/>
            <person name="Peng Y."/>
            <person name="Rokas A."/>
            <person name="Rosa C.A."/>
            <person name="Scheuner C."/>
            <person name="Sibirny A.A."/>
            <person name="Slot J.C."/>
            <person name="Stielow J.B."/>
            <person name="Sun H."/>
            <person name="Kurtzman C.P."/>
            <person name="Blackwell M."/>
            <person name="Grigoriev I.V."/>
            <person name="Jeffries T.W."/>
        </authorList>
    </citation>
    <scope>NUCLEOTIDE SEQUENCE [LARGE SCALE GENOMIC DNA]</scope>
    <source>
        <strain evidence="3">NRRL YB-2248</strain>
    </source>
</reference>
<dbReference type="SUPFAM" id="SSF48613">
    <property type="entry name" value="Heme oxygenase-like"/>
    <property type="match status" value="1"/>
</dbReference>
<evidence type="ECO:0000313" key="2">
    <source>
        <dbReference type="EMBL" id="ODV87216.1"/>
    </source>
</evidence>
<dbReference type="Gene3D" id="1.20.910.10">
    <property type="entry name" value="Heme oxygenase-like"/>
    <property type="match status" value="1"/>
</dbReference>
<dbReference type="GO" id="GO:0006772">
    <property type="term" value="P:thiamine metabolic process"/>
    <property type="evidence" value="ECO:0007669"/>
    <property type="project" value="UniProtKB-ARBA"/>
</dbReference>
<protein>
    <recommendedName>
        <fullName evidence="1">Thiaminase-2/PQQC domain-containing protein</fullName>
    </recommendedName>
</protein>
<dbReference type="AlphaFoldDB" id="A0A1E4T640"/>
<keyword evidence="3" id="KW-1185">Reference proteome</keyword>